<accession>A0A7K3M9H4</accession>
<organism evidence="2 3">
    <name type="scientific">Phytoactinopolyspora mesophila</name>
    <dbReference type="NCBI Taxonomy" id="2650750"/>
    <lineage>
        <taxon>Bacteria</taxon>
        <taxon>Bacillati</taxon>
        <taxon>Actinomycetota</taxon>
        <taxon>Actinomycetes</taxon>
        <taxon>Jiangellales</taxon>
        <taxon>Jiangellaceae</taxon>
        <taxon>Phytoactinopolyspora</taxon>
    </lineage>
</organism>
<keyword evidence="1" id="KW-0812">Transmembrane</keyword>
<evidence type="ECO:0000256" key="1">
    <source>
        <dbReference type="SAM" id="Phobius"/>
    </source>
</evidence>
<evidence type="ECO:0000313" key="2">
    <source>
        <dbReference type="EMBL" id="NDL59647.1"/>
    </source>
</evidence>
<dbReference type="EMBL" id="WLZY01000008">
    <property type="protein sequence ID" value="NDL59647.1"/>
    <property type="molecule type" value="Genomic_DNA"/>
</dbReference>
<protein>
    <submittedName>
        <fullName evidence="2">DoxX family membrane protein</fullName>
    </submittedName>
</protein>
<keyword evidence="1" id="KW-1133">Transmembrane helix</keyword>
<feature type="transmembrane region" description="Helical" evidence="1">
    <location>
        <begin position="17"/>
        <end position="37"/>
    </location>
</feature>
<gene>
    <name evidence="2" type="ORF">F7O44_21480</name>
</gene>
<keyword evidence="1" id="KW-0472">Membrane</keyword>
<reference evidence="2 3" key="1">
    <citation type="submission" date="2019-11" db="EMBL/GenBank/DDBJ databases">
        <authorList>
            <person name="Li X.-J."/>
            <person name="Feng X.-M."/>
        </authorList>
    </citation>
    <scope>NUCLEOTIDE SEQUENCE [LARGE SCALE GENOMIC DNA]</scope>
    <source>
        <strain evidence="2 3">XMNu-373</strain>
    </source>
</reference>
<comment type="caution">
    <text evidence="2">The sequence shown here is derived from an EMBL/GenBank/DDBJ whole genome shotgun (WGS) entry which is preliminary data.</text>
</comment>
<sequence>MPVQRDVLRPGGRPSPLGYVMAALRFALGWTFLWAFLDKTFGLGYATPAENAWIEGGSPTTGFLSNVDGPFEGFFTNMAGQGWADWLFMLGLLGIGMALILGIGMRVAAVTGAALLAMMYMAALPLTNNPFMDTYLIEILLLVALALAGAGRVVGLGGWWEKLPFVKKNRWLV</sequence>
<proteinExistence type="predicted"/>
<feature type="transmembrane region" description="Helical" evidence="1">
    <location>
        <begin position="83"/>
        <end position="101"/>
    </location>
</feature>
<feature type="transmembrane region" description="Helical" evidence="1">
    <location>
        <begin position="139"/>
        <end position="160"/>
    </location>
</feature>
<name>A0A7K3M9H4_9ACTN</name>
<evidence type="ECO:0000313" key="3">
    <source>
        <dbReference type="Proteomes" id="UP000460435"/>
    </source>
</evidence>
<keyword evidence="3" id="KW-1185">Reference proteome</keyword>
<dbReference type="AlphaFoldDB" id="A0A7K3M9H4"/>
<dbReference type="Proteomes" id="UP000460435">
    <property type="component" value="Unassembled WGS sequence"/>
</dbReference>